<comment type="similarity">
    <text evidence="1">Belongs to the ATP-dependent AMP-binding enzyme family.</text>
</comment>
<evidence type="ECO:0000256" key="1">
    <source>
        <dbReference type="ARBA" id="ARBA00006432"/>
    </source>
</evidence>
<dbReference type="SUPFAM" id="SSF56801">
    <property type="entry name" value="Acetyl-CoA synthetase-like"/>
    <property type="match status" value="1"/>
</dbReference>
<evidence type="ECO:0000313" key="4">
    <source>
        <dbReference type="Proteomes" id="UP000738349"/>
    </source>
</evidence>
<dbReference type="EMBL" id="JAGMUV010000010">
    <property type="protein sequence ID" value="KAH7141672.1"/>
    <property type="molecule type" value="Genomic_DNA"/>
</dbReference>
<keyword evidence="4" id="KW-1185">Reference proteome</keyword>
<dbReference type="Pfam" id="PF00501">
    <property type="entry name" value="AMP-binding"/>
    <property type="match status" value="1"/>
</dbReference>
<protein>
    <submittedName>
        <fullName evidence="3">Acetyl-CoA synthetase-like protein</fullName>
    </submittedName>
</protein>
<proteinExistence type="inferred from homology"/>
<name>A0A9P9ER86_9HYPO</name>
<sequence length="543" mass="60078">MLTYRTHLTALQHSAAACALSPALKVPQWSAKGDVFNGWKDVLFSHFLRDVEQSARYWSHELAGKGLKERSIIGLWLKGVSYSDIVHIWGVSRAGFVPQLISLRLASPSVVRELLGDAGAKALIFDPTVATSLGDEILSIPAIDFQLMDSAQFPLPELWVPSEGDEIIMVLHSSGSTSGKPKLVPLTARWLDCNINKAKHLTFRTPNHRGQEIIQAGGSFCHVASTLCLVAFVDRGGCMVLPTKIPFSSDELRDMVKNCGLNILNMFSSFLGDLIQEARQDPALLATLRAFTACSHGGLPLEFDDETWAREQGVTLINLFASTEIGLIMQSIGGQGPEARFLRPFPGTKYNFTPISNSSGTENGLDGQLLELVVLSKSPDCPHHTLRDEETGDFNTGDLFTEVAPGHYLSKGRNDDWMKMKTSLRCDSRSIEDNAMEVCTEDLISTAVVVGSGRPSPALFVEPSTKSNHELFGDYGALRNEIFRRIGPFHERRYAHERIEDPQLIIVVPHSTLPRTGKGNIQRKKVEMDFREELDRIYSTVYP</sequence>
<organism evidence="3 4">
    <name type="scientific">Dactylonectria macrodidyma</name>
    <dbReference type="NCBI Taxonomy" id="307937"/>
    <lineage>
        <taxon>Eukaryota</taxon>
        <taxon>Fungi</taxon>
        <taxon>Dikarya</taxon>
        <taxon>Ascomycota</taxon>
        <taxon>Pezizomycotina</taxon>
        <taxon>Sordariomycetes</taxon>
        <taxon>Hypocreomycetidae</taxon>
        <taxon>Hypocreales</taxon>
        <taxon>Nectriaceae</taxon>
        <taxon>Dactylonectria</taxon>
    </lineage>
</organism>
<dbReference type="GO" id="GO:0006631">
    <property type="term" value="P:fatty acid metabolic process"/>
    <property type="evidence" value="ECO:0007669"/>
    <property type="project" value="TreeGrafter"/>
</dbReference>
<dbReference type="PANTHER" id="PTHR43201:SF8">
    <property type="entry name" value="ACYL-COA SYNTHETASE FAMILY MEMBER 3"/>
    <property type="match status" value="1"/>
</dbReference>
<gene>
    <name evidence="3" type="ORF">EDB81DRAFT_722931</name>
</gene>
<accession>A0A9P9ER86</accession>
<reference evidence="3" key="1">
    <citation type="journal article" date="2021" name="Nat. Commun.">
        <title>Genetic determinants of endophytism in the Arabidopsis root mycobiome.</title>
        <authorList>
            <person name="Mesny F."/>
            <person name="Miyauchi S."/>
            <person name="Thiergart T."/>
            <person name="Pickel B."/>
            <person name="Atanasova L."/>
            <person name="Karlsson M."/>
            <person name="Huettel B."/>
            <person name="Barry K.W."/>
            <person name="Haridas S."/>
            <person name="Chen C."/>
            <person name="Bauer D."/>
            <person name="Andreopoulos W."/>
            <person name="Pangilinan J."/>
            <person name="LaButti K."/>
            <person name="Riley R."/>
            <person name="Lipzen A."/>
            <person name="Clum A."/>
            <person name="Drula E."/>
            <person name="Henrissat B."/>
            <person name="Kohler A."/>
            <person name="Grigoriev I.V."/>
            <person name="Martin F.M."/>
            <person name="Hacquard S."/>
        </authorList>
    </citation>
    <scope>NUCLEOTIDE SEQUENCE</scope>
    <source>
        <strain evidence="3">MPI-CAGE-AT-0147</strain>
    </source>
</reference>
<dbReference type="OrthoDB" id="429813at2759"/>
<dbReference type="InterPro" id="IPR000873">
    <property type="entry name" value="AMP-dep_synth/lig_dom"/>
</dbReference>
<evidence type="ECO:0000313" key="3">
    <source>
        <dbReference type="EMBL" id="KAH7141672.1"/>
    </source>
</evidence>
<dbReference type="GO" id="GO:0031956">
    <property type="term" value="F:medium-chain fatty acid-CoA ligase activity"/>
    <property type="evidence" value="ECO:0007669"/>
    <property type="project" value="TreeGrafter"/>
</dbReference>
<dbReference type="AlphaFoldDB" id="A0A9P9ER86"/>
<dbReference type="PANTHER" id="PTHR43201">
    <property type="entry name" value="ACYL-COA SYNTHETASE"/>
    <property type="match status" value="1"/>
</dbReference>
<dbReference type="Pfam" id="PF23562">
    <property type="entry name" value="AMP-binding_C_3"/>
    <property type="match status" value="1"/>
</dbReference>
<comment type="caution">
    <text evidence="3">The sequence shown here is derived from an EMBL/GenBank/DDBJ whole genome shotgun (WGS) entry which is preliminary data.</text>
</comment>
<dbReference type="Gene3D" id="3.40.50.12780">
    <property type="entry name" value="N-terminal domain of ligase-like"/>
    <property type="match status" value="1"/>
</dbReference>
<dbReference type="Proteomes" id="UP000738349">
    <property type="component" value="Unassembled WGS sequence"/>
</dbReference>
<evidence type="ECO:0000259" key="2">
    <source>
        <dbReference type="Pfam" id="PF00501"/>
    </source>
</evidence>
<feature type="domain" description="AMP-dependent synthetase/ligase" evidence="2">
    <location>
        <begin position="49"/>
        <end position="332"/>
    </location>
</feature>
<dbReference type="PROSITE" id="PS51257">
    <property type="entry name" value="PROKAR_LIPOPROTEIN"/>
    <property type="match status" value="1"/>
</dbReference>
<dbReference type="InterPro" id="IPR042099">
    <property type="entry name" value="ANL_N_sf"/>
</dbReference>